<evidence type="ECO:0000256" key="2">
    <source>
        <dbReference type="SAM" id="MobiDB-lite"/>
    </source>
</evidence>
<evidence type="ECO:0000313" key="4">
    <source>
        <dbReference type="Proteomes" id="UP001219934"/>
    </source>
</evidence>
<protein>
    <submittedName>
        <fullName evidence="3">Uncharacterized protein</fullName>
    </submittedName>
</protein>
<sequence length="239" mass="26254">MRVIILLPVTIALSVALLGFTKIRKREHDIEEKQSKFQDVKLRVTNELLQEYQGEVTEAKDYMETITADLKAFTEEIETLQSNADKAKNEADTCNGEKEMVADLLVSVETLLKNLPAELNTMQTGWTAEVETLKQKLAARSAVCDFLKAGSADASKLCGEEPKAEVPKPEGPKAEVPKPEEPKAEAPKPVEPKAEAPKPEEPKAEAPKPEEPKAEAPKPEEPKAEAPKPEEPKAEAPKQ</sequence>
<accession>A0AAD6AV04</accession>
<feature type="coiled-coil region" evidence="1">
    <location>
        <begin position="63"/>
        <end position="97"/>
    </location>
</feature>
<dbReference type="Proteomes" id="UP001219934">
    <property type="component" value="Unassembled WGS sequence"/>
</dbReference>
<keyword evidence="4" id="KW-1185">Reference proteome</keyword>
<reference evidence="3" key="1">
    <citation type="submission" date="2022-11" db="EMBL/GenBank/DDBJ databases">
        <title>Chromosome-level genome of Pogonophryne albipinna.</title>
        <authorList>
            <person name="Jo E."/>
        </authorList>
    </citation>
    <scope>NUCLEOTIDE SEQUENCE</scope>
    <source>
        <strain evidence="3">SGF0006</strain>
        <tissue evidence="3">Muscle</tissue>
    </source>
</reference>
<evidence type="ECO:0000256" key="1">
    <source>
        <dbReference type="SAM" id="Coils"/>
    </source>
</evidence>
<dbReference type="AlphaFoldDB" id="A0AAD6AV04"/>
<gene>
    <name evidence="3" type="ORF">JOQ06_025834</name>
</gene>
<dbReference type="EMBL" id="JAPTMU010000015">
    <property type="protein sequence ID" value="KAJ4931539.1"/>
    <property type="molecule type" value="Genomic_DNA"/>
</dbReference>
<name>A0AAD6AV04_9TELE</name>
<evidence type="ECO:0000313" key="3">
    <source>
        <dbReference type="EMBL" id="KAJ4931539.1"/>
    </source>
</evidence>
<feature type="region of interest" description="Disordered" evidence="2">
    <location>
        <begin position="157"/>
        <end position="239"/>
    </location>
</feature>
<dbReference type="Gene3D" id="1.10.287.2610">
    <property type="match status" value="1"/>
</dbReference>
<organism evidence="3 4">
    <name type="scientific">Pogonophryne albipinna</name>
    <dbReference type="NCBI Taxonomy" id="1090488"/>
    <lineage>
        <taxon>Eukaryota</taxon>
        <taxon>Metazoa</taxon>
        <taxon>Chordata</taxon>
        <taxon>Craniata</taxon>
        <taxon>Vertebrata</taxon>
        <taxon>Euteleostomi</taxon>
        <taxon>Actinopterygii</taxon>
        <taxon>Neopterygii</taxon>
        <taxon>Teleostei</taxon>
        <taxon>Neoteleostei</taxon>
        <taxon>Acanthomorphata</taxon>
        <taxon>Eupercaria</taxon>
        <taxon>Perciformes</taxon>
        <taxon>Notothenioidei</taxon>
        <taxon>Pogonophryne</taxon>
    </lineage>
</organism>
<proteinExistence type="predicted"/>
<feature type="compositionally biased region" description="Basic and acidic residues" evidence="2">
    <location>
        <begin position="158"/>
        <end position="239"/>
    </location>
</feature>
<keyword evidence="1" id="KW-0175">Coiled coil</keyword>
<comment type="caution">
    <text evidence="3">The sequence shown here is derived from an EMBL/GenBank/DDBJ whole genome shotgun (WGS) entry which is preliminary data.</text>
</comment>